<dbReference type="Proteomes" id="UP000186176">
    <property type="component" value="Unassembled WGS sequence"/>
</dbReference>
<evidence type="ECO:0000313" key="4">
    <source>
        <dbReference type="Proteomes" id="UP000186176"/>
    </source>
</evidence>
<dbReference type="OrthoDB" id="341648at2759"/>
<dbReference type="RefSeq" id="XP_028874028.1">
    <property type="nucleotide sequence ID" value="XM_029020315.1"/>
</dbReference>
<feature type="compositionally biased region" description="Low complexity" evidence="2">
    <location>
        <begin position="1155"/>
        <end position="1164"/>
    </location>
</feature>
<evidence type="ECO:0000256" key="2">
    <source>
        <dbReference type="SAM" id="MobiDB-lite"/>
    </source>
</evidence>
<dbReference type="AlphaFoldDB" id="A0A1J4MEB1"/>
<evidence type="ECO:0000313" key="3">
    <source>
        <dbReference type="EMBL" id="OII72566.1"/>
    </source>
</evidence>
<evidence type="ECO:0000256" key="1">
    <source>
        <dbReference type="SAM" id="Coils"/>
    </source>
</evidence>
<reference evidence="3 4" key="1">
    <citation type="submission" date="2016-10" db="EMBL/GenBank/DDBJ databases">
        <title>Reductive evolution of mitochondrial metabolism and differential evolution of invasion-related proteins in Cryptosporidium.</title>
        <authorList>
            <person name="Liu S."/>
            <person name="Roellig D.M."/>
            <person name="Guo Y."/>
            <person name="Li N."/>
            <person name="Frace M.A."/>
            <person name="Tang K."/>
            <person name="Zhang L."/>
            <person name="Feng Y."/>
            <person name="Xiao L."/>
        </authorList>
    </citation>
    <scope>NUCLEOTIDE SEQUENCE [LARGE SCALE GENOMIC DNA]</scope>
    <source>
        <strain evidence="3">39726</strain>
    </source>
</reference>
<gene>
    <name evidence="3" type="ORF">cubi_03302</name>
</gene>
<feature type="coiled-coil region" evidence="1">
    <location>
        <begin position="976"/>
        <end position="1042"/>
    </location>
</feature>
<keyword evidence="4" id="KW-1185">Reference proteome</keyword>
<proteinExistence type="predicted"/>
<organism evidence="3 4">
    <name type="scientific">Cryptosporidium ubiquitum</name>
    <dbReference type="NCBI Taxonomy" id="857276"/>
    <lineage>
        <taxon>Eukaryota</taxon>
        <taxon>Sar</taxon>
        <taxon>Alveolata</taxon>
        <taxon>Apicomplexa</taxon>
        <taxon>Conoidasida</taxon>
        <taxon>Coccidia</taxon>
        <taxon>Eucoccidiorida</taxon>
        <taxon>Eimeriorina</taxon>
        <taxon>Cryptosporidiidae</taxon>
        <taxon>Cryptosporidium</taxon>
    </lineage>
</organism>
<dbReference type="VEuPathDB" id="CryptoDB:cubi_03302"/>
<feature type="region of interest" description="Disordered" evidence="2">
    <location>
        <begin position="1148"/>
        <end position="1179"/>
    </location>
</feature>
<dbReference type="GeneID" id="39980094"/>
<feature type="coiled-coil region" evidence="1">
    <location>
        <begin position="197"/>
        <end position="344"/>
    </location>
</feature>
<dbReference type="EMBL" id="LRBP01000021">
    <property type="protein sequence ID" value="OII72566.1"/>
    <property type="molecule type" value="Genomic_DNA"/>
</dbReference>
<accession>A0A1J4MEB1</accession>
<name>A0A1J4MEB1_9CRYT</name>
<keyword evidence="1" id="KW-0175">Coiled coil</keyword>
<comment type="caution">
    <text evidence="3">The sequence shown here is derived from an EMBL/GenBank/DDBJ whole genome shotgun (WGS) entry which is preliminary data.</text>
</comment>
<sequence>MGEFEESADYNDELCLKALNNLDRPPEIDEPFLEFFKPKPKLRIKQKPRGKSLDSSDVAGASTVAFGEELEHSGSISIQKSASVNRNELNILNEDYGVKSSNGDSKNIRRVRSEMSRFNSANEGMKAENLLSSILILPDQFGKKGSKTEVRKRKLNSSGSINSSKDEFLSVITPISPYVISPKSNNYNYSNGNSHDKKLTEKNIDLLNSLIEIKEKELDNLNTTYSYEKSEFKLEIIRLKQIIKESEESHLKLRKEIVEKDEALAESKQNYEKLELDFVSTKQSLEIMLEAERSANQRLKQELREKNAHDSSLGYFGENSILELQSYKLKYFEAMRKLQRLETERVISGSRIKGYKHEEGRELINSDSVPIFVGVSESRKYTSDYIPENLKTNLEVCMHIKEDFQEIRNDAEVIQLISENSLLKENIIKLIEELEIEKNKSIVANIRNLTQKPILISSCTSTRLSMHEIDTMEVKARQLEQRYEEPGFKLSRNNVNIQIICPKNRLNIEKLDQLEIKIDQNFESKLDKSIQTHVDGNMCVHVNTGNITEINVGSYMSENIQITQDEIKSENDISLYDLAFKDYNFVPKLLNNFVKSANNQVEESQECEQVNPEISNTDFKEIEIENKMENIKNKPIKQTDLSRSYLISRKCEFLNRVLLELKFEILELRRVVLNFMDQPKHFTETFDNLIKNRGNNGIDSCGFSEGEPLLSIVATTVLKAYNLYLKKASQVEEFVLKDREWRSYSDRIESELNKYSLEKSELVKEISYLKRLLNEKIEKEKITVNQVEKDLNIHSYNFNDEVMSCYTFGESSSANLENEIEWNIDHYSIKKLVNSRTNIDEPNIEPFSEELEVLEESKEITKVENESDSFNKIVKLQGRIRSFKQNRIKLQSSEKDDISLNNQMEKSLIQFKKNVFQDKNEMVSIQENIEFEDTNSFAFRYLPPQMNGDDLVSLGELEGMTGTAMMLRLYRYYKQTKLLEKQVIQLSKEKQKLELEYEKDAQSNQMNLLSSKLIIEARDMEIKTLKEKCEFLSNKVEDDIKNIKSAAREEIEKVWKPKVEEINSKCEDYLFKVSSLESELIILRQQLAFQKQLNSKDTKKSEYSSIIKGKYLSGINLDKYRFSRESIEKIPCGVDDLEIKRSDYIDDDNDESDSIIENSSSINIQPTIETRGDDSDDQNISSLKSALSKLKTISNEYRSFN</sequence>
<protein>
    <submittedName>
        <fullName evidence="3">Uncharacterized protein</fullName>
    </submittedName>
</protein>
<feature type="coiled-coil region" evidence="1">
    <location>
        <begin position="745"/>
        <end position="790"/>
    </location>
</feature>